<dbReference type="EMBL" id="LLXL01002865">
    <property type="protein sequence ID" value="PKK59803.1"/>
    <property type="molecule type" value="Genomic_DNA"/>
</dbReference>
<dbReference type="Pfam" id="PF26638">
    <property type="entry name" value="DUF8211"/>
    <property type="match status" value="1"/>
</dbReference>
<evidence type="ECO:0000313" key="3">
    <source>
        <dbReference type="Proteomes" id="UP000233469"/>
    </source>
</evidence>
<organism evidence="2 3">
    <name type="scientific">Rhizophagus irregularis</name>
    <dbReference type="NCBI Taxonomy" id="588596"/>
    <lineage>
        <taxon>Eukaryota</taxon>
        <taxon>Fungi</taxon>
        <taxon>Fungi incertae sedis</taxon>
        <taxon>Mucoromycota</taxon>
        <taxon>Glomeromycotina</taxon>
        <taxon>Glomeromycetes</taxon>
        <taxon>Glomerales</taxon>
        <taxon>Glomeraceae</taxon>
        <taxon>Rhizophagus</taxon>
    </lineage>
</organism>
<accession>A0A2N1MDU9</accession>
<feature type="non-terminal residue" evidence="2">
    <location>
        <position position="160"/>
    </location>
</feature>
<proteinExistence type="predicted"/>
<reference evidence="2 3" key="2">
    <citation type="submission" date="2017-10" db="EMBL/GenBank/DDBJ databases">
        <title>Extensive intraspecific genome diversity in a model arbuscular mycorrhizal fungus.</title>
        <authorList>
            <person name="Chen E.C.H."/>
            <person name="Morin E."/>
            <person name="Baudet D."/>
            <person name="Noel J."/>
            <person name="Ndikumana S."/>
            <person name="Charron P."/>
            <person name="St-Onge C."/>
            <person name="Giorgi J."/>
            <person name="Grigoriev I.V."/>
            <person name="Roux C."/>
            <person name="Martin F.M."/>
            <person name="Corradi N."/>
        </authorList>
    </citation>
    <scope>NUCLEOTIDE SEQUENCE [LARGE SCALE GENOMIC DNA]</scope>
    <source>
        <strain evidence="2 3">C2</strain>
    </source>
</reference>
<protein>
    <recommendedName>
        <fullName evidence="1">DUF8211 domain-containing protein</fullName>
    </recommendedName>
</protein>
<dbReference type="AlphaFoldDB" id="A0A2N1MDU9"/>
<feature type="domain" description="DUF8211" evidence="1">
    <location>
        <begin position="131"/>
        <end position="160"/>
    </location>
</feature>
<comment type="caution">
    <text evidence="2">The sequence shown here is derived from an EMBL/GenBank/DDBJ whole genome shotgun (WGS) entry which is preliminary data.</text>
</comment>
<evidence type="ECO:0000313" key="2">
    <source>
        <dbReference type="EMBL" id="PKK59803.1"/>
    </source>
</evidence>
<reference evidence="2 3" key="1">
    <citation type="submission" date="2016-04" db="EMBL/GenBank/DDBJ databases">
        <title>Genome analyses suggest a sexual origin of heterokaryosis in a supposedly ancient asexual fungus.</title>
        <authorList>
            <person name="Ropars J."/>
            <person name="Sedzielewska K."/>
            <person name="Noel J."/>
            <person name="Charron P."/>
            <person name="Farinelli L."/>
            <person name="Marton T."/>
            <person name="Kruger M."/>
            <person name="Pelin A."/>
            <person name="Brachmann A."/>
            <person name="Corradi N."/>
        </authorList>
    </citation>
    <scope>NUCLEOTIDE SEQUENCE [LARGE SCALE GENOMIC DNA]</scope>
    <source>
        <strain evidence="2 3">C2</strain>
    </source>
</reference>
<dbReference type="Proteomes" id="UP000233469">
    <property type="component" value="Unassembled WGS sequence"/>
</dbReference>
<name>A0A2N1MDU9_9GLOM</name>
<sequence>MLQHFFFYQNVIPRSVQHKYFNMIRRKLLDRYYLLKSRGDKETDRNTYTKTFFNFSYKLYRFHFGIFLPCHYSTLDESSPEYGHTCRVPSPYVMSFYRRGCVQHQKYIDFFQNVKKRNGSMQVSPNNRISHATRLFDAWASSTTKHVYSKRLGISYDTRY</sequence>
<gene>
    <name evidence="2" type="ORF">RhiirC2_794295</name>
</gene>
<dbReference type="InterPro" id="IPR058524">
    <property type="entry name" value="DUF8211"/>
</dbReference>
<evidence type="ECO:0000259" key="1">
    <source>
        <dbReference type="Pfam" id="PF26638"/>
    </source>
</evidence>